<proteinExistence type="predicted"/>
<protein>
    <submittedName>
        <fullName evidence="1">Uncharacterized protein</fullName>
    </submittedName>
</protein>
<gene>
    <name evidence="1" type="ORF">HOLleu_27157</name>
</gene>
<comment type="caution">
    <text evidence="1">The sequence shown here is derived from an EMBL/GenBank/DDBJ whole genome shotgun (WGS) entry which is preliminary data.</text>
</comment>
<evidence type="ECO:0000313" key="1">
    <source>
        <dbReference type="EMBL" id="KAJ8030681.1"/>
    </source>
</evidence>
<dbReference type="Proteomes" id="UP001152320">
    <property type="component" value="Chromosome 13"/>
</dbReference>
<keyword evidence="2" id="KW-1185">Reference proteome</keyword>
<reference evidence="1" key="1">
    <citation type="submission" date="2021-10" db="EMBL/GenBank/DDBJ databases">
        <title>Tropical sea cucumber genome reveals ecological adaptation and Cuvierian tubules defense mechanism.</title>
        <authorList>
            <person name="Chen T."/>
        </authorList>
    </citation>
    <scope>NUCLEOTIDE SEQUENCE</scope>
    <source>
        <strain evidence="1">Nanhai2018</strain>
        <tissue evidence="1">Muscle</tissue>
    </source>
</reference>
<evidence type="ECO:0000313" key="2">
    <source>
        <dbReference type="Proteomes" id="UP001152320"/>
    </source>
</evidence>
<organism evidence="1 2">
    <name type="scientific">Holothuria leucospilota</name>
    <name type="common">Black long sea cucumber</name>
    <name type="synonym">Mertensiothuria leucospilota</name>
    <dbReference type="NCBI Taxonomy" id="206669"/>
    <lineage>
        <taxon>Eukaryota</taxon>
        <taxon>Metazoa</taxon>
        <taxon>Echinodermata</taxon>
        <taxon>Eleutherozoa</taxon>
        <taxon>Echinozoa</taxon>
        <taxon>Holothuroidea</taxon>
        <taxon>Aspidochirotacea</taxon>
        <taxon>Aspidochirotida</taxon>
        <taxon>Holothuriidae</taxon>
        <taxon>Holothuria</taxon>
    </lineage>
</organism>
<sequence length="81" mass="9151">MVGNLPMEPSGYEVPITMNDETQVQPEPEGKNAVKLLRAKRLKVLLLKYNKDILPRKLYKQLKSPIAKKSVNAVGIYACLR</sequence>
<name>A0A9Q1BQC3_HOLLE</name>
<dbReference type="AlphaFoldDB" id="A0A9Q1BQC3"/>
<accession>A0A9Q1BQC3</accession>
<dbReference type="EMBL" id="JAIZAY010000013">
    <property type="protein sequence ID" value="KAJ8030681.1"/>
    <property type="molecule type" value="Genomic_DNA"/>
</dbReference>